<proteinExistence type="predicted"/>
<dbReference type="EMBL" id="VBUT01000002">
    <property type="protein sequence ID" value="TLF80770.1"/>
    <property type="molecule type" value="Genomic_DNA"/>
</dbReference>
<dbReference type="RefSeq" id="WP_138446421.1">
    <property type="nucleotide sequence ID" value="NZ_VBUT01000002.1"/>
</dbReference>
<protein>
    <submittedName>
        <fullName evidence="1">Uncharacterized protein</fullName>
    </submittedName>
</protein>
<accession>A0A5R8NX78</accession>
<reference evidence="1 2" key="1">
    <citation type="submission" date="2019-05" db="EMBL/GenBank/DDBJ databases">
        <title>Genomes sequences of two Nocardia cyriacigeorgica environmental isolates, type strains Nocardia asteroides ATCC 19247 and Nocardia cyriacigeorgica DSM 44484.</title>
        <authorList>
            <person name="Vautrin F."/>
            <person name="Bergeron E."/>
            <person name="Dubost A."/>
            <person name="Abrouk D."/>
            <person name="Rodriguez Nava V."/>
            <person name="Pujic P."/>
        </authorList>
    </citation>
    <scope>NUCLEOTIDE SEQUENCE [LARGE SCALE GENOMIC DNA]</scope>
    <source>
        <strain evidence="1 2">EML 446</strain>
    </source>
</reference>
<comment type="caution">
    <text evidence="1">The sequence shown here is derived from an EMBL/GenBank/DDBJ whole genome shotgun (WGS) entry which is preliminary data.</text>
</comment>
<evidence type="ECO:0000313" key="2">
    <source>
        <dbReference type="Proteomes" id="UP000306378"/>
    </source>
</evidence>
<dbReference type="AlphaFoldDB" id="A0A5R8NX78"/>
<gene>
    <name evidence="1" type="ORF">FEK34_03450</name>
</gene>
<sequence length="68" mass="7607">MPNSLSTRLSEPAEVFEQLTDEEADLLVRLLERKLAAVHLSLDQAIDATLAVLPRLIRIPARKILFGK</sequence>
<organism evidence="1 2">
    <name type="scientific">Nocardia cyriacigeorgica</name>
    <dbReference type="NCBI Taxonomy" id="135487"/>
    <lineage>
        <taxon>Bacteria</taxon>
        <taxon>Bacillati</taxon>
        <taxon>Actinomycetota</taxon>
        <taxon>Actinomycetes</taxon>
        <taxon>Mycobacteriales</taxon>
        <taxon>Nocardiaceae</taxon>
        <taxon>Nocardia</taxon>
    </lineage>
</organism>
<evidence type="ECO:0000313" key="1">
    <source>
        <dbReference type="EMBL" id="TLF80770.1"/>
    </source>
</evidence>
<dbReference type="Proteomes" id="UP000306378">
    <property type="component" value="Unassembled WGS sequence"/>
</dbReference>
<name>A0A5R8NX78_9NOCA</name>